<keyword evidence="2" id="KW-1185">Reference proteome</keyword>
<dbReference type="EMBL" id="BPLR01019195">
    <property type="protein sequence ID" value="GIZ05056.1"/>
    <property type="molecule type" value="Genomic_DNA"/>
</dbReference>
<name>A0AAV4YC71_CAEEX</name>
<evidence type="ECO:0000313" key="2">
    <source>
        <dbReference type="Proteomes" id="UP001054945"/>
    </source>
</evidence>
<dbReference type="Proteomes" id="UP001054945">
    <property type="component" value="Unassembled WGS sequence"/>
</dbReference>
<protein>
    <submittedName>
        <fullName evidence="1">Uncharacterized protein</fullName>
    </submittedName>
</protein>
<accession>A0AAV4YC71</accession>
<organism evidence="1 2">
    <name type="scientific">Caerostris extrusa</name>
    <name type="common">Bark spider</name>
    <name type="synonym">Caerostris bankana</name>
    <dbReference type="NCBI Taxonomy" id="172846"/>
    <lineage>
        <taxon>Eukaryota</taxon>
        <taxon>Metazoa</taxon>
        <taxon>Ecdysozoa</taxon>
        <taxon>Arthropoda</taxon>
        <taxon>Chelicerata</taxon>
        <taxon>Arachnida</taxon>
        <taxon>Araneae</taxon>
        <taxon>Araneomorphae</taxon>
        <taxon>Entelegynae</taxon>
        <taxon>Araneoidea</taxon>
        <taxon>Araneidae</taxon>
        <taxon>Caerostris</taxon>
    </lineage>
</organism>
<comment type="caution">
    <text evidence="1">The sequence shown here is derived from an EMBL/GenBank/DDBJ whole genome shotgun (WGS) entry which is preliminary data.</text>
</comment>
<dbReference type="AlphaFoldDB" id="A0AAV4YC71"/>
<evidence type="ECO:0000313" key="1">
    <source>
        <dbReference type="EMBL" id="GIZ05056.1"/>
    </source>
</evidence>
<reference evidence="1 2" key="1">
    <citation type="submission" date="2021-06" db="EMBL/GenBank/DDBJ databases">
        <title>Caerostris extrusa draft genome.</title>
        <authorList>
            <person name="Kono N."/>
            <person name="Arakawa K."/>
        </authorList>
    </citation>
    <scope>NUCLEOTIDE SEQUENCE [LARGE SCALE GENOMIC DNA]</scope>
</reference>
<sequence length="134" mass="15354">MLIENIKIKNSRGIKIKTQVVLQEVSESNIGYPSGDIRIENKMFFRGYWNRKQDVLQKVSESIPLCSSSEIIIKNKIVFGGNQNQKQDMSFRRYQEQFFFAGGYNKQKQVVHQGISVSKLTGSISIRNCCSARV</sequence>
<proteinExistence type="predicted"/>
<gene>
    <name evidence="1" type="ORF">CEXT_582761</name>
</gene>